<evidence type="ECO:0000256" key="2">
    <source>
        <dbReference type="ARBA" id="ARBA00022695"/>
    </source>
</evidence>
<keyword evidence="9" id="KW-1185">Reference proteome</keyword>
<protein>
    <recommendedName>
        <fullName evidence="7">Reverse transcriptase RNase H-like domain-containing protein</fullName>
    </recommendedName>
</protein>
<feature type="non-terminal residue" evidence="8">
    <location>
        <position position="231"/>
    </location>
</feature>
<keyword evidence="2" id="KW-0548">Nucleotidyltransferase</keyword>
<keyword evidence="6" id="KW-0695">RNA-directed DNA polymerase</keyword>
<comment type="caution">
    <text evidence="8">The sequence shown here is derived from an EMBL/GenBank/DDBJ whole genome shotgun (WGS) entry which is preliminary data.</text>
</comment>
<evidence type="ECO:0000256" key="1">
    <source>
        <dbReference type="ARBA" id="ARBA00022679"/>
    </source>
</evidence>
<evidence type="ECO:0000313" key="8">
    <source>
        <dbReference type="EMBL" id="CAH9136729.1"/>
    </source>
</evidence>
<dbReference type="Proteomes" id="UP001152523">
    <property type="component" value="Unassembled WGS sequence"/>
</dbReference>
<organism evidence="8 9">
    <name type="scientific">Cuscuta epithymum</name>
    <dbReference type="NCBI Taxonomy" id="186058"/>
    <lineage>
        <taxon>Eukaryota</taxon>
        <taxon>Viridiplantae</taxon>
        <taxon>Streptophyta</taxon>
        <taxon>Embryophyta</taxon>
        <taxon>Tracheophyta</taxon>
        <taxon>Spermatophyta</taxon>
        <taxon>Magnoliopsida</taxon>
        <taxon>eudicotyledons</taxon>
        <taxon>Gunneridae</taxon>
        <taxon>Pentapetalae</taxon>
        <taxon>asterids</taxon>
        <taxon>lamiids</taxon>
        <taxon>Solanales</taxon>
        <taxon>Convolvulaceae</taxon>
        <taxon>Cuscuteae</taxon>
        <taxon>Cuscuta</taxon>
        <taxon>Cuscuta subgen. Cuscuta</taxon>
    </lineage>
</organism>
<dbReference type="SUPFAM" id="SSF56672">
    <property type="entry name" value="DNA/RNA polymerases"/>
    <property type="match status" value="1"/>
</dbReference>
<dbReference type="InterPro" id="IPR041373">
    <property type="entry name" value="RT_RNaseH"/>
</dbReference>
<dbReference type="GO" id="GO:0016787">
    <property type="term" value="F:hydrolase activity"/>
    <property type="evidence" value="ECO:0007669"/>
    <property type="project" value="UniProtKB-KW"/>
</dbReference>
<evidence type="ECO:0000313" key="9">
    <source>
        <dbReference type="Proteomes" id="UP001152523"/>
    </source>
</evidence>
<dbReference type="Pfam" id="PF17917">
    <property type="entry name" value="RT_RNaseH"/>
    <property type="match status" value="1"/>
</dbReference>
<evidence type="ECO:0000256" key="3">
    <source>
        <dbReference type="ARBA" id="ARBA00022722"/>
    </source>
</evidence>
<evidence type="ECO:0000256" key="4">
    <source>
        <dbReference type="ARBA" id="ARBA00022759"/>
    </source>
</evidence>
<feature type="domain" description="Reverse transcriptase RNase H-like" evidence="7">
    <location>
        <begin position="5"/>
        <end position="79"/>
    </location>
</feature>
<accession>A0AAV0FNI4</accession>
<reference evidence="8" key="1">
    <citation type="submission" date="2022-07" db="EMBL/GenBank/DDBJ databases">
        <authorList>
            <person name="Macas J."/>
            <person name="Novak P."/>
            <person name="Neumann P."/>
        </authorList>
    </citation>
    <scope>NUCLEOTIDE SEQUENCE</scope>
</reference>
<dbReference type="PANTHER" id="PTHR34072:SF52">
    <property type="entry name" value="RIBONUCLEASE H"/>
    <property type="match status" value="1"/>
</dbReference>
<dbReference type="CDD" id="cd09274">
    <property type="entry name" value="RNase_HI_RT_Ty3"/>
    <property type="match status" value="1"/>
</dbReference>
<dbReference type="EMBL" id="CAMAPF010000996">
    <property type="protein sequence ID" value="CAH9136729.1"/>
    <property type="molecule type" value="Genomic_DNA"/>
</dbReference>
<dbReference type="InterPro" id="IPR043502">
    <property type="entry name" value="DNA/RNA_pol_sf"/>
</dbReference>
<keyword evidence="5" id="KW-0378">Hydrolase</keyword>
<name>A0AAV0FNI4_9ASTE</name>
<gene>
    <name evidence="8" type="ORF">CEPIT_LOCUS35489</name>
</gene>
<sequence length="231" mass="27182">MQNGKVVAYASRQLKTHEVNYPTHDLELAAVIFALKLWRHYLYGIQCKIYTDHKSLKYIFTQKELNMRQRRWLELVKDYDLEIQYHEGKANVVADALSRKSTHSCRATWILPDELYRDFQKLDLEVRDFGEVDRETRLLAMTVTPSLFDEIRAGQPGDIKLDRIRAGMTNGLNGPFKLHEDGSIRHKGRWCVPMKCEEIKKKIMEEGHNTPYSVHPGGDKLYKDLKNNFWW</sequence>
<dbReference type="GO" id="GO:0004519">
    <property type="term" value="F:endonuclease activity"/>
    <property type="evidence" value="ECO:0007669"/>
    <property type="project" value="UniProtKB-KW"/>
</dbReference>
<keyword evidence="4" id="KW-0255">Endonuclease</keyword>
<proteinExistence type="predicted"/>
<dbReference type="Gene3D" id="1.10.340.70">
    <property type="match status" value="1"/>
</dbReference>
<dbReference type="GO" id="GO:0003964">
    <property type="term" value="F:RNA-directed DNA polymerase activity"/>
    <property type="evidence" value="ECO:0007669"/>
    <property type="project" value="UniProtKB-KW"/>
</dbReference>
<evidence type="ECO:0000256" key="5">
    <source>
        <dbReference type="ARBA" id="ARBA00022801"/>
    </source>
</evidence>
<keyword evidence="3" id="KW-0540">Nuclease</keyword>
<dbReference type="PANTHER" id="PTHR34072">
    <property type="entry name" value="ENZYMATIC POLYPROTEIN-RELATED"/>
    <property type="match status" value="1"/>
</dbReference>
<evidence type="ECO:0000256" key="6">
    <source>
        <dbReference type="ARBA" id="ARBA00022918"/>
    </source>
</evidence>
<keyword evidence="1" id="KW-0808">Transferase</keyword>
<evidence type="ECO:0000259" key="7">
    <source>
        <dbReference type="Pfam" id="PF17917"/>
    </source>
</evidence>
<dbReference type="AlphaFoldDB" id="A0AAV0FNI4"/>